<evidence type="ECO:0000256" key="6">
    <source>
        <dbReference type="ARBA" id="ARBA00023303"/>
    </source>
</evidence>
<keyword evidence="10" id="KW-0915">Sodium</keyword>
<evidence type="ECO:0000256" key="8">
    <source>
        <dbReference type="ARBA" id="ARBA00035585"/>
    </source>
</evidence>
<comment type="similarity">
    <text evidence="7 10">Belongs to the fluoride channel Fluc/FEX (TC 1.A.43) family.</text>
</comment>
<keyword evidence="2 10" id="KW-1003">Cell membrane</keyword>
<evidence type="ECO:0000256" key="4">
    <source>
        <dbReference type="ARBA" id="ARBA00022989"/>
    </source>
</evidence>
<accession>A0A429XTX5</accession>
<evidence type="ECO:0000256" key="1">
    <source>
        <dbReference type="ARBA" id="ARBA00004651"/>
    </source>
</evidence>
<dbReference type="AlphaFoldDB" id="A0A429XTX5"/>
<comment type="subcellular location">
    <subcellularLocation>
        <location evidence="1 10">Cell membrane</location>
        <topology evidence="1 10">Multi-pass membrane protein</topology>
    </subcellularLocation>
</comment>
<keyword evidence="12" id="KW-1185">Reference proteome</keyword>
<keyword evidence="4 10" id="KW-1133">Transmembrane helix</keyword>
<keyword evidence="10" id="KW-0406">Ion transport</keyword>
<evidence type="ECO:0000256" key="9">
    <source>
        <dbReference type="ARBA" id="ARBA00049940"/>
    </source>
</evidence>
<dbReference type="HAMAP" id="MF_00454">
    <property type="entry name" value="FluC"/>
    <property type="match status" value="1"/>
</dbReference>
<feature type="transmembrane region" description="Helical" evidence="10">
    <location>
        <begin position="31"/>
        <end position="51"/>
    </location>
</feature>
<organism evidence="11 12">
    <name type="scientific">Siminovitchia acidinfaciens</name>
    <dbReference type="NCBI Taxonomy" id="2321395"/>
    <lineage>
        <taxon>Bacteria</taxon>
        <taxon>Bacillati</taxon>
        <taxon>Bacillota</taxon>
        <taxon>Bacilli</taxon>
        <taxon>Bacillales</taxon>
        <taxon>Bacillaceae</taxon>
        <taxon>Siminovitchia</taxon>
    </lineage>
</organism>
<comment type="catalytic activity">
    <reaction evidence="8">
        <text>fluoride(in) = fluoride(out)</text>
        <dbReference type="Rhea" id="RHEA:76159"/>
        <dbReference type="ChEBI" id="CHEBI:17051"/>
    </reaction>
    <physiologicalReaction direction="left-to-right" evidence="8">
        <dbReference type="Rhea" id="RHEA:76160"/>
    </physiologicalReaction>
</comment>
<dbReference type="GO" id="GO:0140114">
    <property type="term" value="P:cellular detoxification of fluoride"/>
    <property type="evidence" value="ECO:0007669"/>
    <property type="project" value="UniProtKB-UniRule"/>
</dbReference>
<protein>
    <recommendedName>
        <fullName evidence="10">Fluoride-specific ion channel FluC</fullName>
    </recommendedName>
</protein>
<keyword evidence="5 10" id="KW-0472">Membrane</keyword>
<comment type="activity regulation">
    <text evidence="10">Na(+) is not transported, but it plays an essential structural role and its presence is essential for fluoride channel function.</text>
</comment>
<evidence type="ECO:0000256" key="7">
    <source>
        <dbReference type="ARBA" id="ARBA00035120"/>
    </source>
</evidence>
<name>A0A429XTX5_9BACI</name>
<proteinExistence type="inferred from homology"/>
<feature type="binding site" evidence="10">
    <location>
        <position position="74"/>
    </location>
    <ligand>
        <name>Na(+)</name>
        <dbReference type="ChEBI" id="CHEBI:29101"/>
        <note>structural</note>
    </ligand>
</feature>
<dbReference type="InterPro" id="IPR003691">
    <property type="entry name" value="FluC"/>
</dbReference>
<dbReference type="Pfam" id="PF02537">
    <property type="entry name" value="CRCB"/>
    <property type="match status" value="1"/>
</dbReference>
<dbReference type="GO" id="GO:0005886">
    <property type="term" value="C:plasma membrane"/>
    <property type="evidence" value="ECO:0007669"/>
    <property type="project" value="UniProtKB-SubCell"/>
</dbReference>
<dbReference type="PANTHER" id="PTHR28259">
    <property type="entry name" value="FLUORIDE EXPORT PROTEIN 1-RELATED"/>
    <property type="match status" value="1"/>
</dbReference>
<keyword evidence="6 10" id="KW-0407">Ion channel</keyword>
<dbReference type="Proteomes" id="UP000287156">
    <property type="component" value="Unassembled WGS sequence"/>
</dbReference>
<evidence type="ECO:0000256" key="3">
    <source>
        <dbReference type="ARBA" id="ARBA00022692"/>
    </source>
</evidence>
<keyword evidence="10" id="KW-0479">Metal-binding</keyword>
<sequence length="131" mass="14015">MNYLSVGIGGMAGSVLRYLISLYTINLWSGGFPLGTFIANMCGCFLLGLLTGVNENKEIIPKYIMLGVGTGMIGSLTTFSTFSVETFKLYETASIFYAGVYVFLSAGLGLLLAWSGFYLGKKDSGKATVNQ</sequence>
<dbReference type="PANTHER" id="PTHR28259:SF1">
    <property type="entry name" value="FLUORIDE EXPORT PROTEIN 1-RELATED"/>
    <property type="match status" value="1"/>
</dbReference>
<feature type="transmembrane region" description="Helical" evidence="10">
    <location>
        <begin position="63"/>
        <end position="83"/>
    </location>
</feature>
<dbReference type="RefSeq" id="WP_126052365.1">
    <property type="nucleotide sequence ID" value="NZ_QYTV02000013.1"/>
</dbReference>
<evidence type="ECO:0000256" key="5">
    <source>
        <dbReference type="ARBA" id="ARBA00023136"/>
    </source>
</evidence>
<evidence type="ECO:0000256" key="2">
    <source>
        <dbReference type="ARBA" id="ARBA00022475"/>
    </source>
</evidence>
<comment type="caution">
    <text evidence="11">The sequence shown here is derived from an EMBL/GenBank/DDBJ whole genome shotgun (WGS) entry which is preliminary data.</text>
</comment>
<evidence type="ECO:0000313" key="12">
    <source>
        <dbReference type="Proteomes" id="UP000287156"/>
    </source>
</evidence>
<feature type="transmembrane region" description="Helical" evidence="10">
    <location>
        <begin position="7"/>
        <end position="25"/>
    </location>
</feature>
<dbReference type="GO" id="GO:0046872">
    <property type="term" value="F:metal ion binding"/>
    <property type="evidence" value="ECO:0007669"/>
    <property type="project" value="UniProtKB-KW"/>
</dbReference>
<gene>
    <name evidence="10 11" type="primary">crcB</name>
    <name evidence="10" type="synonym">fluC</name>
    <name evidence="11" type="ORF">D4T97_019115</name>
</gene>
<keyword evidence="10" id="KW-0813">Transport</keyword>
<feature type="transmembrane region" description="Helical" evidence="10">
    <location>
        <begin position="95"/>
        <end position="119"/>
    </location>
</feature>
<comment type="function">
    <text evidence="9 10">Fluoride-specific ion channel. Important for reducing fluoride concentration in the cell, thus reducing its toxicity.</text>
</comment>
<evidence type="ECO:0000313" key="11">
    <source>
        <dbReference type="EMBL" id="RST71274.1"/>
    </source>
</evidence>
<dbReference type="OrthoDB" id="9799631at2"/>
<dbReference type="GO" id="GO:0062054">
    <property type="term" value="F:fluoride channel activity"/>
    <property type="evidence" value="ECO:0007669"/>
    <property type="project" value="UniProtKB-UniRule"/>
</dbReference>
<dbReference type="NCBIfam" id="TIGR00494">
    <property type="entry name" value="crcB"/>
    <property type="match status" value="1"/>
</dbReference>
<dbReference type="EMBL" id="QYTV02000013">
    <property type="protein sequence ID" value="RST71274.1"/>
    <property type="molecule type" value="Genomic_DNA"/>
</dbReference>
<evidence type="ECO:0000256" key="10">
    <source>
        <dbReference type="HAMAP-Rule" id="MF_00454"/>
    </source>
</evidence>
<feature type="binding site" evidence="10">
    <location>
        <position position="77"/>
    </location>
    <ligand>
        <name>Na(+)</name>
        <dbReference type="ChEBI" id="CHEBI:29101"/>
        <note>structural</note>
    </ligand>
</feature>
<keyword evidence="3 10" id="KW-0812">Transmembrane</keyword>
<reference evidence="11" key="1">
    <citation type="submission" date="2018-12" db="EMBL/GenBank/DDBJ databases">
        <authorList>
            <person name="Sun L."/>
            <person name="Chen Z."/>
        </authorList>
    </citation>
    <scope>NUCLEOTIDE SEQUENCE [LARGE SCALE GENOMIC DNA]</scope>
    <source>
        <strain evidence="11">3-2-2</strain>
    </source>
</reference>